<gene>
    <name evidence="9" type="ORF">SMD31_05355</name>
</gene>
<comment type="similarity">
    <text evidence="7">Belongs to the binding-protein-dependent transport system permease family.</text>
</comment>
<dbReference type="Pfam" id="PF00528">
    <property type="entry name" value="BPD_transp_1"/>
    <property type="match status" value="1"/>
</dbReference>
<keyword evidence="2 7" id="KW-0813">Transport</keyword>
<protein>
    <submittedName>
        <fullName evidence="9">Carbohydrate ABC transporter permease</fullName>
    </submittedName>
</protein>
<comment type="caution">
    <text evidence="9">The sequence shown here is derived from an EMBL/GenBank/DDBJ whole genome shotgun (WGS) entry which is preliminary data.</text>
</comment>
<feature type="transmembrane region" description="Helical" evidence="7">
    <location>
        <begin position="12"/>
        <end position="33"/>
    </location>
</feature>
<dbReference type="InterPro" id="IPR035906">
    <property type="entry name" value="MetI-like_sf"/>
</dbReference>
<dbReference type="RefSeq" id="WP_320499765.1">
    <property type="nucleotide sequence ID" value="NZ_JAXCLX010000001.1"/>
</dbReference>
<feature type="transmembrane region" description="Helical" evidence="7">
    <location>
        <begin position="307"/>
        <end position="328"/>
    </location>
</feature>
<feature type="transmembrane region" description="Helical" evidence="7">
    <location>
        <begin position="139"/>
        <end position="157"/>
    </location>
</feature>
<proteinExistence type="inferred from homology"/>
<dbReference type="InterPro" id="IPR000515">
    <property type="entry name" value="MetI-like"/>
</dbReference>
<dbReference type="InterPro" id="IPR050901">
    <property type="entry name" value="BP-dep_ABC_trans_perm"/>
</dbReference>
<evidence type="ECO:0000256" key="6">
    <source>
        <dbReference type="ARBA" id="ARBA00023136"/>
    </source>
</evidence>
<dbReference type="CDD" id="cd06261">
    <property type="entry name" value="TM_PBP2"/>
    <property type="match status" value="1"/>
</dbReference>
<dbReference type="Proteomes" id="UP001271769">
    <property type="component" value="Unassembled WGS sequence"/>
</dbReference>
<feature type="transmembrane region" description="Helical" evidence="7">
    <location>
        <begin position="169"/>
        <end position="193"/>
    </location>
</feature>
<dbReference type="Gene3D" id="1.10.3720.10">
    <property type="entry name" value="MetI-like"/>
    <property type="match status" value="2"/>
</dbReference>
<evidence type="ECO:0000256" key="7">
    <source>
        <dbReference type="RuleBase" id="RU363032"/>
    </source>
</evidence>
<keyword evidence="10" id="KW-1185">Reference proteome</keyword>
<dbReference type="EMBL" id="JAXCLX010000001">
    <property type="protein sequence ID" value="MDY0871334.1"/>
    <property type="molecule type" value="Genomic_DNA"/>
</dbReference>
<keyword evidence="4 7" id="KW-0812">Transmembrane</keyword>
<sequence length="342" mass="37619">MSTRTLKGAPRYFALLGILFWAAFTLFPLYWVIVTSFKTSISVVGRATFIPFLDFDPSLQAWSELLSGERGEFFNNVIASTVIGLSSAVLATAIGAMAAYALVRFPFKVKLASGVVFFVIACGGYLLGANVFGFGRATAMIISFLVALVLSLLTNRLRVPGPILGNEDIIFWFVSQRMFPPIVAAFALFLMYSEMGRLGFKLIDTYFGMVLAYIAFSLPIVVWLMRDFFAALPLEVEEAAMVDNVPSWRIFTGIVLPMSVPGLVATFMITLAFVWNEFLFALFLTNAKWQTLPILVAGQNSQRGDEWWSISAAALVAIVPMMVMAALLSRLMRSGLLIGAIK</sequence>
<feature type="transmembrane region" description="Helical" evidence="7">
    <location>
        <begin position="250"/>
        <end position="275"/>
    </location>
</feature>
<feature type="transmembrane region" description="Helical" evidence="7">
    <location>
        <begin position="205"/>
        <end position="225"/>
    </location>
</feature>
<accession>A0ABU5DVI6</accession>
<feature type="transmembrane region" description="Helical" evidence="7">
    <location>
        <begin position="115"/>
        <end position="133"/>
    </location>
</feature>
<evidence type="ECO:0000256" key="2">
    <source>
        <dbReference type="ARBA" id="ARBA00022448"/>
    </source>
</evidence>
<evidence type="ECO:0000256" key="4">
    <source>
        <dbReference type="ARBA" id="ARBA00022692"/>
    </source>
</evidence>
<feature type="domain" description="ABC transmembrane type-1" evidence="8">
    <location>
        <begin position="129"/>
        <end position="328"/>
    </location>
</feature>
<dbReference type="PROSITE" id="PS50928">
    <property type="entry name" value="ABC_TM1"/>
    <property type="match status" value="1"/>
</dbReference>
<evidence type="ECO:0000313" key="10">
    <source>
        <dbReference type="Proteomes" id="UP001271769"/>
    </source>
</evidence>
<evidence type="ECO:0000256" key="1">
    <source>
        <dbReference type="ARBA" id="ARBA00004651"/>
    </source>
</evidence>
<evidence type="ECO:0000256" key="5">
    <source>
        <dbReference type="ARBA" id="ARBA00022989"/>
    </source>
</evidence>
<dbReference type="PANTHER" id="PTHR32243">
    <property type="entry name" value="MALTOSE TRANSPORT SYSTEM PERMEASE-RELATED"/>
    <property type="match status" value="1"/>
</dbReference>
<name>A0ABU5DVI6_9PROT</name>
<comment type="subcellular location">
    <subcellularLocation>
        <location evidence="1 7">Cell membrane</location>
        <topology evidence="1 7">Multi-pass membrane protein</topology>
    </subcellularLocation>
</comment>
<evidence type="ECO:0000256" key="3">
    <source>
        <dbReference type="ARBA" id="ARBA00022475"/>
    </source>
</evidence>
<organism evidence="9 10">
    <name type="scientific">Dongia rigui</name>
    <dbReference type="NCBI Taxonomy" id="940149"/>
    <lineage>
        <taxon>Bacteria</taxon>
        <taxon>Pseudomonadati</taxon>
        <taxon>Pseudomonadota</taxon>
        <taxon>Alphaproteobacteria</taxon>
        <taxon>Rhodospirillales</taxon>
        <taxon>Dongiaceae</taxon>
        <taxon>Dongia</taxon>
    </lineage>
</organism>
<keyword evidence="3" id="KW-1003">Cell membrane</keyword>
<evidence type="ECO:0000259" key="8">
    <source>
        <dbReference type="PROSITE" id="PS50928"/>
    </source>
</evidence>
<feature type="transmembrane region" description="Helical" evidence="7">
    <location>
        <begin position="77"/>
        <end position="103"/>
    </location>
</feature>
<dbReference type="SUPFAM" id="SSF161098">
    <property type="entry name" value="MetI-like"/>
    <property type="match status" value="2"/>
</dbReference>
<evidence type="ECO:0000313" key="9">
    <source>
        <dbReference type="EMBL" id="MDY0871334.1"/>
    </source>
</evidence>
<keyword evidence="5 7" id="KW-1133">Transmembrane helix</keyword>
<reference evidence="9 10" key="1">
    <citation type="journal article" date="2013" name="Antonie Van Leeuwenhoek">
        <title>Dongia rigui sp. nov., isolated from freshwater of a large wetland in Korea.</title>
        <authorList>
            <person name="Baik K.S."/>
            <person name="Hwang Y.M."/>
            <person name="Choi J.S."/>
            <person name="Kwon J."/>
            <person name="Seong C.N."/>
        </authorList>
    </citation>
    <scope>NUCLEOTIDE SEQUENCE [LARGE SCALE GENOMIC DNA]</scope>
    <source>
        <strain evidence="9 10">04SU4-P</strain>
    </source>
</reference>
<dbReference type="PANTHER" id="PTHR32243:SF52">
    <property type="entry name" value="ABC TRANSPORTER PERMEASE PROTEIN"/>
    <property type="match status" value="1"/>
</dbReference>
<keyword evidence="6 7" id="KW-0472">Membrane</keyword>